<evidence type="ECO:0000313" key="1">
    <source>
        <dbReference type="Proteomes" id="UP000694844"/>
    </source>
</evidence>
<dbReference type="PANTHER" id="PTHR46880">
    <property type="entry name" value="RAS-ASSOCIATING DOMAIN-CONTAINING PROTEIN"/>
    <property type="match status" value="1"/>
</dbReference>
<dbReference type="SUPFAM" id="SSF53098">
    <property type="entry name" value="Ribonuclease H-like"/>
    <property type="match status" value="1"/>
</dbReference>
<name>A0A8B8D4A8_CRAVI</name>
<proteinExistence type="predicted"/>
<accession>A0A8B8D4A8</accession>
<keyword evidence="1" id="KW-1185">Reference proteome</keyword>
<dbReference type="InterPro" id="IPR012337">
    <property type="entry name" value="RNaseH-like_sf"/>
</dbReference>
<dbReference type="RefSeq" id="XP_022322928.1">
    <property type="nucleotide sequence ID" value="XM_022467220.1"/>
</dbReference>
<dbReference type="Proteomes" id="UP000694844">
    <property type="component" value="Chromosome 3"/>
</dbReference>
<dbReference type="KEGG" id="cvn:111124369"/>
<organism evidence="1 2">
    <name type="scientific">Crassostrea virginica</name>
    <name type="common">Eastern oyster</name>
    <dbReference type="NCBI Taxonomy" id="6565"/>
    <lineage>
        <taxon>Eukaryota</taxon>
        <taxon>Metazoa</taxon>
        <taxon>Spiralia</taxon>
        <taxon>Lophotrochozoa</taxon>
        <taxon>Mollusca</taxon>
        <taxon>Bivalvia</taxon>
        <taxon>Autobranchia</taxon>
        <taxon>Pteriomorphia</taxon>
        <taxon>Ostreida</taxon>
        <taxon>Ostreoidea</taxon>
        <taxon>Ostreidae</taxon>
        <taxon>Crassostrea</taxon>
    </lineage>
</organism>
<dbReference type="AlphaFoldDB" id="A0A8B8D4A8"/>
<dbReference type="GeneID" id="111124369"/>
<dbReference type="PANTHER" id="PTHR46880:SF5">
    <property type="entry name" value="DUF4371 DOMAIN-CONTAINING PROTEIN"/>
    <property type="match status" value="1"/>
</dbReference>
<sequence>MVKAREAAISKSKAAIITALRNGYFAAINNLANALIPKFNDLCIDQGASQLRDLVIDSRTTYSHNQSIQEFQHFIAKVIEDKLIGQVRESGVFSIMLDESSDVSVHQNLVVYVRYLEQAFGRLDARTSFLGLRQLDIANSDRIREQVVKLLVEKGLDVSKLAGIATDGASVMVGCRAGVVQQMKALSPSLLVSI</sequence>
<reference evidence="2" key="1">
    <citation type="submission" date="2025-08" db="UniProtKB">
        <authorList>
            <consortium name="RefSeq"/>
        </authorList>
    </citation>
    <scope>IDENTIFICATION</scope>
    <source>
        <tissue evidence="2">Whole sample</tissue>
    </source>
</reference>
<gene>
    <name evidence="2" type="primary">LOC111124369</name>
</gene>
<evidence type="ECO:0000313" key="2">
    <source>
        <dbReference type="RefSeq" id="XP_022322928.1"/>
    </source>
</evidence>
<dbReference type="OrthoDB" id="10000786at2759"/>
<protein>
    <submittedName>
        <fullName evidence="2">Zinc finger protein 862-like</fullName>
    </submittedName>
</protein>